<proteinExistence type="predicted"/>
<sequence>MAKNKYLKVKTEENRILYEVLCNNVKYCILRAKYAHKNPKHLWNDLRKFNVKLSDNVERPSELQ</sequence>
<dbReference type="Proteomes" id="UP001159363">
    <property type="component" value="Chromosome 4"/>
</dbReference>
<gene>
    <name evidence="1" type="ORF">PR048_015315</name>
</gene>
<evidence type="ECO:0000313" key="1">
    <source>
        <dbReference type="EMBL" id="KAJ8883471.1"/>
    </source>
</evidence>
<reference evidence="1 2" key="1">
    <citation type="submission" date="2023-02" db="EMBL/GenBank/DDBJ databases">
        <title>LHISI_Scaffold_Assembly.</title>
        <authorList>
            <person name="Stuart O.P."/>
            <person name="Cleave R."/>
            <person name="Magrath M.J.L."/>
            <person name="Mikheyev A.S."/>
        </authorList>
    </citation>
    <scope>NUCLEOTIDE SEQUENCE [LARGE SCALE GENOMIC DNA]</scope>
    <source>
        <strain evidence="1">Daus_M_001</strain>
        <tissue evidence="1">Leg muscle</tissue>
    </source>
</reference>
<evidence type="ECO:0000313" key="2">
    <source>
        <dbReference type="Proteomes" id="UP001159363"/>
    </source>
</evidence>
<dbReference type="EMBL" id="JARBHB010000005">
    <property type="protein sequence ID" value="KAJ8883471.1"/>
    <property type="molecule type" value="Genomic_DNA"/>
</dbReference>
<protein>
    <recommendedName>
        <fullName evidence="3">Ribosomal protein L33</fullName>
    </recommendedName>
</protein>
<keyword evidence="2" id="KW-1185">Reference proteome</keyword>
<organism evidence="1 2">
    <name type="scientific">Dryococelus australis</name>
    <dbReference type="NCBI Taxonomy" id="614101"/>
    <lineage>
        <taxon>Eukaryota</taxon>
        <taxon>Metazoa</taxon>
        <taxon>Ecdysozoa</taxon>
        <taxon>Arthropoda</taxon>
        <taxon>Hexapoda</taxon>
        <taxon>Insecta</taxon>
        <taxon>Pterygota</taxon>
        <taxon>Neoptera</taxon>
        <taxon>Polyneoptera</taxon>
        <taxon>Phasmatodea</taxon>
        <taxon>Verophasmatodea</taxon>
        <taxon>Anareolatae</taxon>
        <taxon>Phasmatidae</taxon>
        <taxon>Eurycanthinae</taxon>
        <taxon>Dryococelus</taxon>
    </lineage>
</organism>
<evidence type="ECO:0008006" key="3">
    <source>
        <dbReference type="Google" id="ProtNLM"/>
    </source>
</evidence>
<name>A0ABQ9HGM0_9NEOP</name>
<comment type="caution">
    <text evidence="1">The sequence shown here is derived from an EMBL/GenBank/DDBJ whole genome shotgun (WGS) entry which is preliminary data.</text>
</comment>
<accession>A0ABQ9HGM0</accession>